<dbReference type="PANTHER" id="PTHR47934">
    <property type="entry name" value="PENTATRICOPEPTIDE REPEAT-CONTAINING PROTEIN PET309, MITOCHONDRIAL"/>
    <property type="match status" value="1"/>
</dbReference>
<reference evidence="5 6" key="1">
    <citation type="submission" date="2024-11" db="EMBL/GenBank/DDBJ databases">
        <title>Chromosome-level genome assembly of Eucalyptus globulus Labill. provides insights into its genome evolution.</title>
        <authorList>
            <person name="Li X."/>
        </authorList>
    </citation>
    <scope>NUCLEOTIDE SEQUENCE [LARGE SCALE GENOMIC DNA]</scope>
    <source>
        <strain evidence="5">CL2024</strain>
        <tissue evidence="5">Fresh tender leaves</tissue>
    </source>
</reference>
<feature type="repeat" description="PPR" evidence="3">
    <location>
        <begin position="269"/>
        <end position="303"/>
    </location>
</feature>
<comment type="similarity">
    <text evidence="1">Belongs to the PPR family. P subfamily.</text>
</comment>
<evidence type="ECO:0000313" key="5">
    <source>
        <dbReference type="EMBL" id="KAL3717238.1"/>
    </source>
</evidence>
<organism evidence="5 6">
    <name type="scientific">Eucalyptus globulus</name>
    <name type="common">Tasmanian blue gum</name>
    <dbReference type="NCBI Taxonomy" id="34317"/>
    <lineage>
        <taxon>Eukaryota</taxon>
        <taxon>Viridiplantae</taxon>
        <taxon>Streptophyta</taxon>
        <taxon>Embryophyta</taxon>
        <taxon>Tracheophyta</taxon>
        <taxon>Spermatophyta</taxon>
        <taxon>Magnoliopsida</taxon>
        <taxon>eudicotyledons</taxon>
        <taxon>Gunneridae</taxon>
        <taxon>Pentapetalae</taxon>
        <taxon>rosids</taxon>
        <taxon>malvids</taxon>
        <taxon>Myrtales</taxon>
        <taxon>Myrtaceae</taxon>
        <taxon>Myrtoideae</taxon>
        <taxon>Eucalypteae</taxon>
        <taxon>Eucalyptus</taxon>
    </lineage>
</organism>
<keyword evidence="2" id="KW-0677">Repeat</keyword>
<dbReference type="Pfam" id="PF13812">
    <property type="entry name" value="PPR_3"/>
    <property type="match status" value="1"/>
</dbReference>
<comment type="caution">
    <text evidence="5">The sequence shown here is derived from an EMBL/GenBank/DDBJ whole genome shotgun (WGS) entry which is preliminary data.</text>
</comment>
<evidence type="ECO:0000256" key="3">
    <source>
        <dbReference type="PROSITE-ProRule" id="PRU00708"/>
    </source>
</evidence>
<proteinExistence type="inferred from homology"/>
<evidence type="ECO:0000313" key="6">
    <source>
        <dbReference type="Proteomes" id="UP001634007"/>
    </source>
</evidence>
<name>A0ABD3IS94_EUCGL</name>
<dbReference type="Pfam" id="PF13041">
    <property type="entry name" value="PPR_2"/>
    <property type="match status" value="1"/>
</dbReference>
<dbReference type="EMBL" id="JBJKBG010000011">
    <property type="protein sequence ID" value="KAL3717238.1"/>
    <property type="molecule type" value="Genomic_DNA"/>
</dbReference>
<feature type="region of interest" description="Disordered" evidence="4">
    <location>
        <begin position="352"/>
        <end position="382"/>
    </location>
</feature>
<dbReference type="AlphaFoldDB" id="A0ABD3IS94"/>
<dbReference type="InterPro" id="IPR002885">
    <property type="entry name" value="PPR_rpt"/>
</dbReference>
<evidence type="ECO:0000256" key="4">
    <source>
        <dbReference type="SAM" id="MobiDB-lite"/>
    </source>
</evidence>
<gene>
    <name evidence="5" type="ORF">ACJRO7_008770</name>
</gene>
<dbReference type="InterPro" id="IPR011990">
    <property type="entry name" value="TPR-like_helical_dom_sf"/>
</dbReference>
<dbReference type="PROSITE" id="PS51375">
    <property type="entry name" value="PPR"/>
    <property type="match status" value="1"/>
</dbReference>
<protein>
    <recommendedName>
        <fullName evidence="7">Pentatricopeptide repeat-containing protein</fullName>
    </recommendedName>
</protein>
<dbReference type="PANTHER" id="PTHR47934:SF6">
    <property type="entry name" value="MITOCHONDRIAL GROUP I INTRON SPLICING FACTOR CCM1-RELATED"/>
    <property type="match status" value="1"/>
</dbReference>
<dbReference type="NCBIfam" id="TIGR00756">
    <property type="entry name" value="PPR"/>
    <property type="match status" value="1"/>
</dbReference>
<keyword evidence="6" id="KW-1185">Reference proteome</keyword>
<sequence length="551" mass="61307">MRVFIILPSSHSFSTTITTTLSLPPPHHHHHHSTRPPSLNLHCPLPPCRLLLRPLMLNGDGHLNDFAVVADHMVTSRVEVSLIIAKLDVELALQVVEKLGITPAKVIEGAMMDLLGKECARLMDCNHVKSLVQVMEILAGFIFLVRESVKPIRALLDQRSPNLGIRYACIFPHAQILVCTIIHEFGKKGDLASAWKAYEACKKSSNGPNMFALATASPLTFMSLHQGSQPLKVKFVPLDSAKKYLPMQNSGQMALQIKDDMLHAGITPNTVTWSSQINACAKAGLVDQAIQFFEEMFLAGCKPNSECYNILLHACDEAYQFDRAFCLFQPWKDRKVAKTSIGDHAIRKQSLVSKVRQKENSSHAPENASKTHHTSFAKRYPFSPTTTTHNILMKACGNDYHRAKALMEEMKAAGLTPNHISWSILIDLCGGSGNLLKMMRAAKIQPDVIAYATAIKVCVDDRQLKLAFSLYEEIKSCLCILLTKAWNNFGEVEARIVVLAVNVLIILRVSELNAKPINQRSEFKDVIVKLLKNELGIDVLLIETRSSRHES</sequence>
<dbReference type="Gene3D" id="1.25.40.10">
    <property type="entry name" value="Tetratricopeptide repeat domain"/>
    <property type="match status" value="2"/>
</dbReference>
<evidence type="ECO:0000256" key="2">
    <source>
        <dbReference type="ARBA" id="ARBA00022737"/>
    </source>
</evidence>
<evidence type="ECO:0008006" key="7">
    <source>
        <dbReference type="Google" id="ProtNLM"/>
    </source>
</evidence>
<evidence type="ECO:0000256" key="1">
    <source>
        <dbReference type="ARBA" id="ARBA00007626"/>
    </source>
</evidence>
<accession>A0ABD3IS94</accession>
<dbReference type="InterPro" id="IPR051114">
    <property type="entry name" value="Mito_RNA_Proc_CCM1"/>
</dbReference>
<dbReference type="Proteomes" id="UP001634007">
    <property type="component" value="Unassembled WGS sequence"/>
</dbReference>